<comment type="catalytic activity">
    <reaction evidence="8">
        <text>L-seryl-[protein] + ATP = O-phospho-L-seryl-[protein] + ADP + H(+)</text>
        <dbReference type="Rhea" id="RHEA:17989"/>
        <dbReference type="Rhea" id="RHEA-COMP:9863"/>
        <dbReference type="Rhea" id="RHEA-COMP:11604"/>
        <dbReference type="ChEBI" id="CHEBI:15378"/>
        <dbReference type="ChEBI" id="CHEBI:29999"/>
        <dbReference type="ChEBI" id="CHEBI:30616"/>
        <dbReference type="ChEBI" id="CHEBI:83421"/>
        <dbReference type="ChEBI" id="CHEBI:456216"/>
        <dbReference type="EC" id="2.7.11.11"/>
    </reaction>
</comment>
<gene>
    <name evidence="10" type="ORF">CROQUDRAFT_91817</name>
</gene>
<reference evidence="10" key="1">
    <citation type="submission" date="2013-11" db="EMBL/GenBank/DDBJ databases">
        <title>Genome sequence of the fusiform rust pathogen reveals effectors for host alternation and coevolution with pine.</title>
        <authorList>
            <consortium name="DOE Joint Genome Institute"/>
            <person name="Smith K."/>
            <person name="Pendleton A."/>
            <person name="Kubisiak T."/>
            <person name="Anderson C."/>
            <person name="Salamov A."/>
            <person name="Aerts A."/>
            <person name="Riley R."/>
            <person name="Clum A."/>
            <person name="Lindquist E."/>
            <person name="Ence D."/>
            <person name="Campbell M."/>
            <person name="Kronenberg Z."/>
            <person name="Feau N."/>
            <person name="Dhillon B."/>
            <person name="Hamelin R."/>
            <person name="Burleigh J."/>
            <person name="Smith J."/>
            <person name="Yandell M."/>
            <person name="Nelson C."/>
            <person name="Grigoriev I."/>
            <person name="Davis J."/>
        </authorList>
    </citation>
    <scope>NUCLEOTIDE SEQUENCE</scope>
    <source>
        <strain evidence="10">G11</strain>
    </source>
</reference>
<evidence type="ECO:0000256" key="5">
    <source>
        <dbReference type="ARBA" id="ARBA00022777"/>
    </source>
</evidence>
<evidence type="ECO:0000313" key="11">
    <source>
        <dbReference type="Proteomes" id="UP000886653"/>
    </source>
</evidence>
<organism evidence="10 11">
    <name type="scientific">Cronartium quercuum f. sp. fusiforme G11</name>
    <dbReference type="NCBI Taxonomy" id="708437"/>
    <lineage>
        <taxon>Eukaryota</taxon>
        <taxon>Fungi</taxon>
        <taxon>Dikarya</taxon>
        <taxon>Basidiomycota</taxon>
        <taxon>Pucciniomycotina</taxon>
        <taxon>Pucciniomycetes</taxon>
        <taxon>Pucciniales</taxon>
        <taxon>Coleosporiaceae</taxon>
        <taxon>Cronartium</taxon>
    </lineage>
</organism>
<dbReference type="Pfam" id="PF00069">
    <property type="entry name" value="Pkinase"/>
    <property type="match status" value="1"/>
</dbReference>
<dbReference type="GO" id="GO:0005524">
    <property type="term" value="F:ATP binding"/>
    <property type="evidence" value="ECO:0007669"/>
    <property type="project" value="UniProtKB-KW"/>
</dbReference>
<evidence type="ECO:0000259" key="9">
    <source>
        <dbReference type="PROSITE" id="PS50011"/>
    </source>
</evidence>
<proteinExistence type="predicted"/>
<keyword evidence="5" id="KW-0418">Kinase</keyword>
<keyword evidence="6" id="KW-0067">ATP-binding</keyword>
<dbReference type="InterPro" id="IPR000719">
    <property type="entry name" value="Prot_kinase_dom"/>
</dbReference>
<feature type="domain" description="Protein kinase" evidence="9">
    <location>
        <begin position="1"/>
        <end position="137"/>
    </location>
</feature>
<dbReference type="InterPro" id="IPR011009">
    <property type="entry name" value="Kinase-like_dom_sf"/>
</dbReference>
<dbReference type="PROSITE" id="PS50011">
    <property type="entry name" value="PROTEIN_KINASE_DOM"/>
    <property type="match status" value="1"/>
</dbReference>
<dbReference type="EMBL" id="MU167251">
    <property type="protein sequence ID" value="KAG0147183.1"/>
    <property type="molecule type" value="Genomic_DNA"/>
</dbReference>
<evidence type="ECO:0000256" key="4">
    <source>
        <dbReference type="ARBA" id="ARBA00022741"/>
    </source>
</evidence>
<dbReference type="EC" id="2.7.11.11" evidence="1"/>
<dbReference type="PANTHER" id="PTHR24353:SF37">
    <property type="entry name" value="CAMP-DEPENDENT PROTEIN KINASE CATALYTIC SUBUNIT PRKX"/>
    <property type="match status" value="1"/>
</dbReference>
<comment type="caution">
    <text evidence="10">The sequence shown here is derived from an EMBL/GenBank/DDBJ whole genome shotgun (WGS) entry which is preliminary data.</text>
</comment>
<evidence type="ECO:0000256" key="1">
    <source>
        <dbReference type="ARBA" id="ARBA00012444"/>
    </source>
</evidence>
<name>A0A9P6NNA0_9BASI</name>
<accession>A0A9P6NNA0</accession>
<evidence type="ECO:0000256" key="7">
    <source>
        <dbReference type="ARBA" id="ARBA00047292"/>
    </source>
</evidence>
<dbReference type="PANTHER" id="PTHR24353">
    <property type="entry name" value="CYCLIC NUCLEOTIDE-DEPENDENT PROTEIN KINASE"/>
    <property type="match status" value="1"/>
</dbReference>
<sequence length="137" mass="15517">MAKEGINWTCSDARIIASDIAIALDYMHTREISHSDLHSGNILLDVQGHAKLIDFGFATFYNAALNEKDVLEGPFFPGSLDIDHLCQHFITWFSGFDKTWPTPTLEAIKDHPFLEDFSWEEIEKFSSMGPFLPSQLP</sequence>
<dbReference type="SUPFAM" id="SSF56112">
    <property type="entry name" value="Protein kinase-like (PK-like)"/>
    <property type="match status" value="1"/>
</dbReference>
<keyword evidence="2" id="KW-0723">Serine/threonine-protein kinase</keyword>
<keyword evidence="4" id="KW-0547">Nucleotide-binding</keyword>
<evidence type="ECO:0000313" key="10">
    <source>
        <dbReference type="EMBL" id="KAG0147183.1"/>
    </source>
</evidence>
<dbReference type="GO" id="GO:0004691">
    <property type="term" value="F:cAMP-dependent protein kinase activity"/>
    <property type="evidence" value="ECO:0007669"/>
    <property type="project" value="UniProtKB-EC"/>
</dbReference>
<comment type="catalytic activity">
    <reaction evidence="7">
        <text>L-threonyl-[protein] + ATP = O-phospho-L-threonyl-[protein] + ADP + H(+)</text>
        <dbReference type="Rhea" id="RHEA:46608"/>
        <dbReference type="Rhea" id="RHEA-COMP:11060"/>
        <dbReference type="Rhea" id="RHEA-COMP:11605"/>
        <dbReference type="ChEBI" id="CHEBI:15378"/>
        <dbReference type="ChEBI" id="CHEBI:30013"/>
        <dbReference type="ChEBI" id="CHEBI:30616"/>
        <dbReference type="ChEBI" id="CHEBI:61977"/>
        <dbReference type="ChEBI" id="CHEBI:456216"/>
        <dbReference type="EC" id="2.7.11.11"/>
    </reaction>
</comment>
<keyword evidence="3" id="KW-0808">Transferase</keyword>
<dbReference type="Gene3D" id="1.10.510.10">
    <property type="entry name" value="Transferase(Phosphotransferase) domain 1"/>
    <property type="match status" value="1"/>
</dbReference>
<evidence type="ECO:0000256" key="2">
    <source>
        <dbReference type="ARBA" id="ARBA00022527"/>
    </source>
</evidence>
<dbReference type="AlphaFoldDB" id="A0A9P6NNA0"/>
<dbReference type="GO" id="GO:0005952">
    <property type="term" value="C:cAMP-dependent protein kinase complex"/>
    <property type="evidence" value="ECO:0007669"/>
    <property type="project" value="TreeGrafter"/>
</dbReference>
<dbReference type="GO" id="GO:0005829">
    <property type="term" value="C:cytosol"/>
    <property type="evidence" value="ECO:0007669"/>
    <property type="project" value="TreeGrafter"/>
</dbReference>
<dbReference type="Proteomes" id="UP000886653">
    <property type="component" value="Unassembled WGS sequence"/>
</dbReference>
<evidence type="ECO:0000256" key="8">
    <source>
        <dbReference type="ARBA" id="ARBA00047454"/>
    </source>
</evidence>
<protein>
    <recommendedName>
        <fullName evidence="1">cAMP-dependent protein kinase</fullName>
        <ecNumber evidence="1">2.7.11.11</ecNumber>
    </recommendedName>
</protein>
<keyword evidence="11" id="KW-1185">Reference proteome</keyword>
<dbReference type="OrthoDB" id="4062651at2759"/>
<evidence type="ECO:0000256" key="6">
    <source>
        <dbReference type="ARBA" id="ARBA00022840"/>
    </source>
</evidence>
<evidence type="ECO:0000256" key="3">
    <source>
        <dbReference type="ARBA" id="ARBA00022679"/>
    </source>
</evidence>